<feature type="compositionally biased region" description="Polar residues" evidence="1">
    <location>
        <begin position="1"/>
        <end position="10"/>
    </location>
</feature>
<proteinExistence type="predicted"/>
<dbReference type="EMBL" id="MNPJ01000004">
    <property type="protein sequence ID" value="OQS55667.1"/>
    <property type="molecule type" value="Genomic_DNA"/>
</dbReference>
<evidence type="ECO:0000313" key="2">
    <source>
        <dbReference type="EMBL" id="OQS55667.1"/>
    </source>
</evidence>
<reference evidence="2 3" key="1">
    <citation type="journal article" date="2017" name="Environ. Microbiol.">
        <title>Decay of the glycolytic pathway and adaptation to intranuclear parasitism within Enterocytozoonidae microsporidia.</title>
        <authorList>
            <person name="Wiredu Boakye D."/>
            <person name="Jaroenlak P."/>
            <person name="Prachumwat A."/>
            <person name="Williams T.A."/>
            <person name="Bateman K.S."/>
            <person name="Itsathitphaisarn O."/>
            <person name="Sritunyalucksana K."/>
            <person name="Paszkiewicz K.H."/>
            <person name="Moore K.A."/>
            <person name="Stentiford G.D."/>
            <person name="Williams B.A."/>
        </authorList>
    </citation>
    <scope>NUCLEOTIDE SEQUENCE [LARGE SCALE GENOMIC DNA]</scope>
    <source>
        <strain evidence="2 3">TH1</strain>
    </source>
</reference>
<dbReference type="Proteomes" id="UP000192758">
    <property type="component" value="Unassembled WGS sequence"/>
</dbReference>
<protein>
    <submittedName>
        <fullName evidence="2">Uncharacterized protein</fullName>
    </submittedName>
</protein>
<dbReference type="AlphaFoldDB" id="A0A1W0E8S5"/>
<keyword evidence="3" id="KW-1185">Reference proteome</keyword>
<gene>
    <name evidence="2" type="ORF">EHP00_1389</name>
</gene>
<feature type="region of interest" description="Disordered" evidence="1">
    <location>
        <begin position="138"/>
        <end position="160"/>
    </location>
</feature>
<dbReference type="VEuPathDB" id="MicrosporidiaDB:EHP00_1389"/>
<organism evidence="2 3">
    <name type="scientific">Ecytonucleospora hepatopenaei</name>
    <dbReference type="NCBI Taxonomy" id="646526"/>
    <lineage>
        <taxon>Eukaryota</taxon>
        <taxon>Fungi</taxon>
        <taxon>Fungi incertae sedis</taxon>
        <taxon>Microsporidia</taxon>
        <taxon>Enterocytozoonidae</taxon>
        <taxon>Ecytonucleospora</taxon>
    </lineage>
</organism>
<evidence type="ECO:0000256" key="1">
    <source>
        <dbReference type="SAM" id="MobiDB-lite"/>
    </source>
</evidence>
<feature type="region of interest" description="Disordered" evidence="1">
    <location>
        <begin position="210"/>
        <end position="254"/>
    </location>
</feature>
<sequence length="254" mass="29655">MSNKSTNNIETNEDDKMTPKQRYMQALNKETKEPKKHSPHIAEKYLQAVKESNKGSKERVTNKISDKIANYNKLGSKEKLENKPIESKKIVNLEKKEQLEKLNPDVVEEKLTFKEKLSRYASNSEVKIDKEKYADMYNLKSRKNSSDENLKSTKKQAKPSEVVVERAIVHTQIKHEEKVKDLSKALEETLTPHKLMNVKYAEQNPEILQEIKRMGLEDEEKSKSEEESLEDEKTYKELSNDDLNNEKKDEDKEQ</sequence>
<comment type="caution">
    <text evidence="2">The sequence shown here is derived from an EMBL/GenBank/DDBJ whole genome shotgun (WGS) entry which is preliminary data.</text>
</comment>
<evidence type="ECO:0000313" key="3">
    <source>
        <dbReference type="Proteomes" id="UP000192758"/>
    </source>
</evidence>
<accession>A0A1W0E8S5</accession>
<name>A0A1W0E8S5_9MICR</name>
<feature type="region of interest" description="Disordered" evidence="1">
    <location>
        <begin position="1"/>
        <end position="39"/>
    </location>
</feature>